<dbReference type="InterPro" id="IPR050565">
    <property type="entry name" value="LYPA1-2/EST-like"/>
</dbReference>
<evidence type="ECO:0000256" key="2">
    <source>
        <dbReference type="ARBA" id="ARBA00022801"/>
    </source>
</evidence>
<gene>
    <name evidence="4" type="ORF">METZ01_LOCUS178025</name>
</gene>
<dbReference type="GO" id="GO:0016787">
    <property type="term" value="F:hydrolase activity"/>
    <property type="evidence" value="ECO:0007669"/>
    <property type="project" value="UniProtKB-KW"/>
</dbReference>
<dbReference type="InterPro" id="IPR029058">
    <property type="entry name" value="AB_hydrolase_fold"/>
</dbReference>
<protein>
    <recommendedName>
        <fullName evidence="3">Phospholipase/carboxylesterase/thioesterase domain-containing protein</fullName>
    </recommendedName>
</protein>
<evidence type="ECO:0000313" key="4">
    <source>
        <dbReference type="EMBL" id="SVB25171.1"/>
    </source>
</evidence>
<dbReference type="PANTHER" id="PTHR10655">
    <property type="entry name" value="LYSOPHOSPHOLIPASE-RELATED"/>
    <property type="match status" value="1"/>
</dbReference>
<dbReference type="EMBL" id="UINC01034395">
    <property type="protein sequence ID" value="SVB25171.1"/>
    <property type="molecule type" value="Genomic_DNA"/>
</dbReference>
<reference evidence="4" key="1">
    <citation type="submission" date="2018-05" db="EMBL/GenBank/DDBJ databases">
        <authorList>
            <person name="Lanie J.A."/>
            <person name="Ng W.-L."/>
            <person name="Kazmierczak K.M."/>
            <person name="Andrzejewski T.M."/>
            <person name="Davidsen T.M."/>
            <person name="Wayne K.J."/>
            <person name="Tettelin H."/>
            <person name="Glass J.I."/>
            <person name="Rusch D."/>
            <person name="Podicherti R."/>
            <person name="Tsui H.-C.T."/>
            <person name="Winkler M.E."/>
        </authorList>
    </citation>
    <scope>NUCLEOTIDE SEQUENCE</scope>
</reference>
<sequence>VILNTFSTSDSPRKVVIAIHGWTGDVSSMEPVAKSLRLPDTKWVIPQAPYKSDKSGYTWFHGNEETGWKYKDSFKIINSLIQDLVDQGFKYDEIFLLGFSQGACLAMEWIIRQPFSIGGAIPIAGFIKYKDRFKIDANHESKGTQVLLIHGNKDEIIHPEESKKALKLFQSLDYEANLHILSAGHKIPLSANNLIQQFILAI</sequence>
<evidence type="ECO:0000259" key="3">
    <source>
        <dbReference type="Pfam" id="PF02230"/>
    </source>
</evidence>
<feature type="domain" description="Phospholipase/carboxylesterase/thioesterase" evidence="3">
    <location>
        <begin position="7"/>
        <end position="199"/>
    </location>
</feature>
<dbReference type="AlphaFoldDB" id="A0A382CHQ6"/>
<proteinExistence type="inferred from homology"/>
<feature type="non-terminal residue" evidence="4">
    <location>
        <position position="1"/>
    </location>
</feature>
<comment type="similarity">
    <text evidence="1">Belongs to the AB hydrolase superfamily. AB hydrolase 2 family.</text>
</comment>
<dbReference type="SUPFAM" id="SSF53474">
    <property type="entry name" value="alpha/beta-Hydrolases"/>
    <property type="match status" value="1"/>
</dbReference>
<dbReference type="InterPro" id="IPR003140">
    <property type="entry name" value="PLipase/COase/thioEstase"/>
</dbReference>
<dbReference type="Gene3D" id="3.40.50.1820">
    <property type="entry name" value="alpha/beta hydrolase"/>
    <property type="match status" value="1"/>
</dbReference>
<dbReference type="PANTHER" id="PTHR10655:SF17">
    <property type="entry name" value="LYSOPHOSPHOLIPASE-LIKE PROTEIN 1"/>
    <property type="match status" value="1"/>
</dbReference>
<accession>A0A382CHQ6</accession>
<dbReference type="Pfam" id="PF02230">
    <property type="entry name" value="Abhydrolase_2"/>
    <property type="match status" value="1"/>
</dbReference>
<keyword evidence="2" id="KW-0378">Hydrolase</keyword>
<organism evidence="4">
    <name type="scientific">marine metagenome</name>
    <dbReference type="NCBI Taxonomy" id="408172"/>
    <lineage>
        <taxon>unclassified sequences</taxon>
        <taxon>metagenomes</taxon>
        <taxon>ecological metagenomes</taxon>
    </lineage>
</organism>
<name>A0A382CHQ6_9ZZZZ</name>
<evidence type="ECO:0000256" key="1">
    <source>
        <dbReference type="ARBA" id="ARBA00006499"/>
    </source>
</evidence>